<dbReference type="InterPro" id="IPR009075">
    <property type="entry name" value="AcylCo_DH/oxidase_C"/>
</dbReference>
<proteinExistence type="inferred from homology"/>
<organism evidence="8 9">
    <name type="scientific">Nocardia nova SH22a</name>
    <dbReference type="NCBI Taxonomy" id="1415166"/>
    <lineage>
        <taxon>Bacteria</taxon>
        <taxon>Bacillati</taxon>
        <taxon>Actinomycetota</taxon>
        <taxon>Actinomycetes</taxon>
        <taxon>Mycobacteriales</taxon>
        <taxon>Nocardiaceae</taxon>
        <taxon>Nocardia</taxon>
    </lineage>
</organism>
<dbReference type="SUPFAM" id="SSF47203">
    <property type="entry name" value="Acyl-CoA dehydrogenase C-terminal domain-like"/>
    <property type="match status" value="1"/>
</dbReference>
<evidence type="ECO:0000313" key="8">
    <source>
        <dbReference type="EMBL" id="AHH18964.1"/>
    </source>
</evidence>
<keyword evidence="4" id="KW-0274">FAD</keyword>
<dbReference type="STRING" id="1415166.NONO_c41800"/>
<dbReference type="InterPro" id="IPR036250">
    <property type="entry name" value="AcylCo_DH-like_C"/>
</dbReference>
<protein>
    <submittedName>
        <fullName evidence="8">Acyl-CoA dehydrogenase</fullName>
    </submittedName>
</protein>
<dbReference type="PANTHER" id="PTHR43884:SF20">
    <property type="entry name" value="ACYL-COA DEHYDROGENASE FADE28"/>
    <property type="match status" value="1"/>
</dbReference>
<dbReference type="RefSeq" id="WP_025350380.1">
    <property type="nucleotide sequence ID" value="NZ_CP006850.1"/>
</dbReference>
<evidence type="ECO:0000256" key="4">
    <source>
        <dbReference type="ARBA" id="ARBA00022827"/>
    </source>
</evidence>
<keyword evidence="3" id="KW-0285">Flavoprotein</keyword>
<dbReference type="PATRIC" id="fig|1415166.3.peg.4292"/>
<dbReference type="InterPro" id="IPR046373">
    <property type="entry name" value="Acyl-CoA_Oxase/DH_mid-dom_sf"/>
</dbReference>
<dbReference type="Pfam" id="PF02771">
    <property type="entry name" value="Acyl-CoA_dh_N"/>
    <property type="match status" value="1"/>
</dbReference>
<evidence type="ECO:0000256" key="3">
    <source>
        <dbReference type="ARBA" id="ARBA00022630"/>
    </source>
</evidence>
<evidence type="ECO:0000259" key="6">
    <source>
        <dbReference type="Pfam" id="PF00441"/>
    </source>
</evidence>
<accession>W5TIJ3</accession>
<dbReference type="Pfam" id="PF00441">
    <property type="entry name" value="Acyl-CoA_dh_1"/>
    <property type="match status" value="1"/>
</dbReference>
<dbReference type="GO" id="GO:0003995">
    <property type="term" value="F:acyl-CoA dehydrogenase activity"/>
    <property type="evidence" value="ECO:0007669"/>
    <property type="project" value="TreeGrafter"/>
</dbReference>
<evidence type="ECO:0000256" key="1">
    <source>
        <dbReference type="ARBA" id="ARBA00001974"/>
    </source>
</evidence>
<dbReference type="AlphaFoldDB" id="W5TIJ3"/>
<keyword evidence="5" id="KW-0560">Oxidoreductase</keyword>
<dbReference type="SUPFAM" id="SSF56645">
    <property type="entry name" value="Acyl-CoA dehydrogenase NM domain-like"/>
    <property type="match status" value="1"/>
</dbReference>
<sequence>MPLDPSAEQRLLQTTTRDYLATTVPVESVRRLADSEHGFDRDWWRRGAELGWAALLVPPELGGGAVSDVPMTDLALIATEFGRSCAPGPLITVNAALTGLLRSTTDFGSIIGEVAAGEKIAVWAHYEPGTGLRPDFETVATPDGARFRLSGVKDRVEFGSRADLLLVDAKGPDGPVQLLVAADAPGVTVTPTWTLDVVRRSARVVFDDVAVEPAAVVHRDPAEAQAAMQAQVLVAAALSAAEMTGAARHAFDMTVRWMFDRYTFGRPLASYQALKHRAADTATTLEACHATSWAAASTFGDDPAATAEAVSVAKSYVGAVTGDIVQDCIQIHGGLGVTWEHDLHLYLRRVTLGRALYGTPAEHRRRLTDLLESAA</sequence>
<keyword evidence="9" id="KW-1185">Reference proteome</keyword>
<dbReference type="HOGENOM" id="CLU_018204_5_2_11"/>
<dbReference type="InterPro" id="IPR037069">
    <property type="entry name" value="AcylCoA_DH/ox_N_sf"/>
</dbReference>
<dbReference type="OrthoDB" id="8677713at2"/>
<dbReference type="KEGG" id="nno:NONO_c41800"/>
<dbReference type="GO" id="GO:0050660">
    <property type="term" value="F:flavin adenine dinucleotide binding"/>
    <property type="evidence" value="ECO:0007669"/>
    <property type="project" value="InterPro"/>
</dbReference>
<feature type="domain" description="Acyl-CoA dehydrogenase/oxidase C-terminal" evidence="6">
    <location>
        <begin position="230"/>
        <end position="366"/>
    </location>
</feature>
<evidence type="ECO:0000256" key="5">
    <source>
        <dbReference type="ARBA" id="ARBA00023002"/>
    </source>
</evidence>
<dbReference type="PANTHER" id="PTHR43884">
    <property type="entry name" value="ACYL-COA DEHYDROGENASE"/>
    <property type="match status" value="1"/>
</dbReference>
<dbReference type="InterPro" id="IPR009100">
    <property type="entry name" value="AcylCoA_DH/oxidase_NM_dom_sf"/>
</dbReference>
<evidence type="ECO:0000313" key="9">
    <source>
        <dbReference type="Proteomes" id="UP000019150"/>
    </source>
</evidence>
<dbReference type="EMBL" id="CP006850">
    <property type="protein sequence ID" value="AHH18964.1"/>
    <property type="molecule type" value="Genomic_DNA"/>
</dbReference>
<dbReference type="Proteomes" id="UP000019150">
    <property type="component" value="Chromosome"/>
</dbReference>
<comment type="cofactor">
    <cofactor evidence="1">
        <name>FAD</name>
        <dbReference type="ChEBI" id="CHEBI:57692"/>
    </cofactor>
</comment>
<dbReference type="Gene3D" id="1.10.540.10">
    <property type="entry name" value="Acyl-CoA dehydrogenase/oxidase, N-terminal domain"/>
    <property type="match status" value="1"/>
</dbReference>
<dbReference type="InterPro" id="IPR013786">
    <property type="entry name" value="AcylCoA_DH/ox_N"/>
</dbReference>
<dbReference type="Gene3D" id="1.20.140.10">
    <property type="entry name" value="Butyryl-CoA Dehydrogenase, subunit A, domain 3"/>
    <property type="match status" value="1"/>
</dbReference>
<evidence type="ECO:0000256" key="2">
    <source>
        <dbReference type="ARBA" id="ARBA00009347"/>
    </source>
</evidence>
<name>W5TIJ3_9NOCA</name>
<dbReference type="eggNOG" id="COG1960">
    <property type="taxonomic scope" value="Bacteria"/>
</dbReference>
<gene>
    <name evidence="8" type="ORF">NONO_c41800</name>
</gene>
<evidence type="ECO:0000259" key="7">
    <source>
        <dbReference type="Pfam" id="PF02771"/>
    </source>
</evidence>
<dbReference type="Gene3D" id="2.40.110.10">
    <property type="entry name" value="Butyryl-CoA Dehydrogenase, subunit A, domain 2"/>
    <property type="match status" value="1"/>
</dbReference>
<reference evidence="8 9" key="1">
    <citation type="journal article" date="2014" name="Appl. Environ. Microbiol.">
        <title>Insights into the Microbial Degradation of Rubber and Gutta-Percha by Analysis of the Complete Genome of Nocardia nova SH22a.</title>
        <authorList>
            <person name="Luo Q."/>
            <person name="Hiessl S."/>
            <person name="Poehlein A."/>
            <person name="Daniel R."/>
            <person name="Steinbuchel A."/>
        </authorList>
    </citation>
    <scope>NUCLEOTIDE SEQUENCE [LARGE SCALE GENOMIC DNA]</scope>
    <source>
        <strain evidence="8">SH22a</strain>
    </source>
</reference>
<feature type="domain" description="Acyl-CoA dehydrogenase/oxidase N-terminal" evidence="7">
    <location>
        <begin position="6"/>
        <end position="98"/>
    </location>
</feature>
<comment type="similarity">
    <text evidence="2">Belongs to the acyl-CoA dehydrogenase family.</text>
</comment>
<dbReference type="CDD" id="cd00567">
    <property type="entry name" value="ACAD"/>
    <property type="match status" value="1"/>
</dbReference>